<feature type="domain" description="Methyl-accepting transducer" evidence="5">
    <location>
        <begin position="214"/>
        <end position="450"/>
    </location>
</feature>
<keyword evidence="4" id="KW-0472">Membrane</keyword>
<dbReference type="GeneID" id="78006498"/>
<proteinExistence type="predicted"/>
<keyword evidence="3" id="KW-0175">Coiled coil</keyword>
<protein>
    <recommendedName>
        <fullName evidence="5">Methyl-accepting transducer domain-containing protein</fullName>
    </recommendedName>
</protein>
<feature type="transmembrane region" description="Helical" evidence="4">
    <location>
        <begin position="46"/>
        <end position="65"/>
    </location>
</feature>
<dbReference type="Proteomes" id="UP000450457">
    <property type="component" value="Unassembled WGS sequence"/>
</dbReference>
<sequence>MEEKKNRTMLMFGAVGLLLMMVIHLTHRNLQLNWSVDDFKAYTPFLYTYLAVPFLLYGMTFFIYLKKRNHAAIPWFMSLLFTFISIGMITNGEGMVVYHFSIFLVVALIAFYDRTEIIAVMTLLFALFHFVTMFWGMDFFYGTENYSWFMFSLHAFYLILTSAGTSYQILQKNTHVKELTELSQKKQAEADQLLHQLQSVGKSLKNTTDVMNQTSHQSSRSFNEMEGLLQRRSQNAEEQVKEAENRALNLSDIQAAVEQITSSIEVVSGQAKKTSAATQEGKASLAEISTHLHSTENSFTETSDNIQALQTYSNHISELTKEIASITDHTKLLALNASIEAARAGEHGKGFSVVAQEVQKLAEQSGHATKRIFSIVDAIGEHVTKASIHASDGRRKMETSLEHVTNMEGNFKGILVQSEEVEKQTDEISASSQQLLSTVDLFSHSFESLLQFTKEGKGQNQNILRLSKQQLERVDKMASETRKMTKMVQDVQHITKVMGGSQEGGKPKLKVVS</sequence>
<dbReference type="EMBL" id="WMFA01000002">
    <property type="protein sequence ID" value="MYL70354.1"/>
    <property type="molecule type" value="Genomic_DNA"/>
</dbReference>
<feature type="coiled-coil region" evidence="3">
    <location>
        <begin position="226"/>
        <end position="253"/>
    </location>
</feature>
<evidence type="ECO:0000256" key="4">
    <source>
        <dbReference type="SAM" id="Phobius"/>
    </source>
</evidence>
<evidence type="ECO:0000256" key="3">
    <source>
        <dbReference type="SAM" id="Coils"/>
    </source>
</evidence>
<reference evidence="6 7" key="1">
    <citation type="submission" date="2019-11" db="EMBL/GenBank/DDBJ databases">
        <title>Genome sequences of 17 halophilic strains isolated from different environments.</title>
        <authorList>
            <person name="Furrow R.E."/>
        </authorList>
    </citation>
    <scope>NUCLEOTIDE SEQUENCE [LARGE SCALE GENOMIC DNA]</scope>
    <source>
        <strain evidence="6 7">SL-4</strain>
    </source>
</reference>
<dbReference type="GO" id="GO:0007165">
    <property type="term" value="P:signal transduction"/>
    <property type="evidence" value="ECO:0007669"/>
    <property type="project" value="UniProtKB-KW"/>
</dbReference>
<feature type="transmembrane region" description="Helical" evidence="4">
    <location>
        <begin position="148"/>
        <end position="170"/>
    </location>
</feature>
<comment type="caution">
    <text evidence="6">The sequence shown here is derived from an EMBL/GenBank/DDBJ whole genome shotgun (WGS) entry which is preliminary data.</text>
</comment>
<dbReference type="RefSeq" id="WP_160912146.1">
    <property type="nucleotide sequence ID" value="NZ_WMFA01000002.1"/>
</dbReference>
<dbReference type="Pfam" id="PF00015">
    <property type="entry name" value="MCPsignal"/>
    <property type="match status" value="1"/>
</dbReference>
<dbReference type="InterPro" id="IPR004089">
    <property type="entry name" value="MCPsignal_dom"/>
</dbReference>
<dbReference type="PANTHER" id="PTHR32089">
    <property type="entry name" value="METHYL-ACCEPTING CHEMOTAXIS PROTEIN MCPB"/>
    <property type="match status" value="1"/>
</dbReference>
<keyword evidence="1 2" id="KW-0807">Transducer</keyword>
<evidence type="ECO:0000259" key="5">
    <source>
        <dbReference type="PROSITE" id="PS50111"/>
    </source>
</evidence>
<feature type="transmembrane region" description="Helical" evidence="4">
    <location>
        <begin position="95"/>
        <end position="112"/>
    </location>
</feature>
<feature type="transmembrane region" description="Helical" evidence="4">
    <location>
        <begin position="117"/>
        <end position="136"/>
    </location>
</feature>
<evidence type="ECO:0000256" key="1">
    <source>
        <dbReference type="ARBA" id="ARBA00023224"/>
    </source>
</evidence>
<dbReference type="GO" id="GO:0016020">
    <property type="term" value="C:membrane"/>
    <property type="evidence" value="ECO:0007669"/>
    <property type="project" value="InterPro"/>
</dbReference>
<dbReference type="Gene3D" id="1.10.287.950">
    <property type="entry name" value="Methyl-accepting chemotaxis protein"/>
    <property type="match status" value="1"/>
</dbReference>
<name>A0A845F985_9BACI</name>
<evidence type="ECO:0000256" key="2">
    <source>
        <dbReference type="PROSITE-ProRule" id="PRU00284"/>
    </source>
</evidence>
<dbReference type="AlphaFoldDB" id="A0A845F985"/>
<keyword evidence="4" id="KW-0812">Transmembrane</keyword>
<dbReference type="SUPFAM" id="SSF58104">
    <property type="entry name" value="Methyl-accepting chemotaxis protein (MCP) signaling domain"/>
    <property type="match status" value="1"/>
</dbReference>
<accession>A0A845F985</accession>
<feature type="transmembrane region" description="Helical" evidence="4">
    <location>
        <begin position="9"/>
        <end position="26"/>
    </location>
</feature>
<organism evidence="6 7">
    <name type="scientific">Halobacillus litoralis</name>
    <dbReference type="NCBI Taxonomy" id="45668"/>
    <lineage>
        <taxon>Bacteria</taxon>
        <taxon>Bacillati</taxon>
        <taxon>Bacillota</taxon>
        <taxon>Bacilli</taxon>
        <taxon>Bacillales</taxon>
        <taxon>Bacillaceae</taxon>
        <taxon>Halobacillus</taxon>
    </lineage>
</organism>
<dbReference type="SMART" id="SM00283">
    <property type="entry name" value="MA"/>
    <property type="match status" value="1"/>
</dbReference>
<feature type="transmembrane region" description="Helical" evidence="4">
    <location>
        <begin position="72"/>
        <end position="89"/>
    </location>
</feature>
<evidence type="ECO:0000313" key="7">
    <source>
        <dbReference type="Proteomes" id="UP000450457"/>
    </source>
</evidence>
<keyword evidence="4" id="KW-1133">Transmembrane helix</keyword>
<dbReference type="OrthoDB" id="2166737at2"/>
<gene>
    <name evidence="6" type="ORF">GLW00_05815</name>
</gene>
<dbReference type="PANTHER" id="PTHR32089:SF112">
    <property type="entry name" value="LYSOZYME-LIKE PROTEIN-RELATED"/>
    <property type="match status" value="1"/>
</dbReference>
<dbReference type="PROSITE" id="PS50111">
    <property type="entry name" value="CHEMOTAXIS_TRANSDUC_2"/>
    <property type="match status" value="1"/>
</dbReference>
<evidence type="ECO:0000313" key="6">
    <source>
        <dbReference type="EMBL" id="MYL70354.1"/>
    </source>
</evidence>